<organism evidence="2 3">
    <name type="scientific">Pseudomonas fluorescens</name>
    <dbReference type="NCBI Taxonomy" id="294"/>
    <lineage>
        <taxon>Bacteria</taxon>
        <taxon>Pseudomonadati</taxon>
        <taxon>Pseudomonadota</taxon>
        <taxon>Gammaproteobacteria</taxon>
        <taxon>Pseudomonadales</taxon>
        <taxon>Pseudomonadaceae</taxon>
        <taxon>Pseudomonas</taxon>
    </lineage>
</organism>
<dbReference type="EMBL" id="LR134318">
    <property type="protein sequence ID" value="VEF10589.1"/>
    <property type="molecule type" value="Genomic_DNA"/>
</dbReference>
<gene>
    <name evidence="2" type="ORF">NCTC9428_02195</name>
</gene>
<evidence type="ECO:0000256" key="1">
    <source>
        <dbReference type="SAM" id="MobiDB-lite"/>
    </source>
</evidence>
<dbReference type="AlphaFoldDB" id="A0A448DUV6"/>
<dbReference type="Proteomes" id="UP000281909">
    <property type="component" value="Chromosome"/>
</dbReference>
<dbReference type="RefSeq" id="WP_172604469.1">
    <property type="nucleotide sequence ID" value="NZ_LR134318.1"/>
</dbReference>
<evidence type="ECO:0000313" key="2">
    <source>
        <dbReference type="EMBL" id="VEF10589.1"/>
    </source>
</evidence>
<reference evidence="2 3" key="1">
    <citation type="submission" date="2018-12" db="EMBL/GenBank/DDBJ databases">
        <authorList>
            <consortium name="Pathogen Informatics"/>
        </authorList>
    </citation>
    <scope>NUCLEOTIDE SEQUENCE [LARGE SCALE GENOMIC DNA]</scope>
    <source>
        <strain evidence="2 3">NCTC9428</strain>
    </source>
</reference>
<proteinExistence type="predicted"/>
<protein>
    <submittedName>
        <fullName evidence="2">Uncharacterized protein</fullName>
    </submittedName>
</protein>
<feature type="region of interest" description="Disordered" evidence="1">
    <location>
        <begin position="1"/>
        <end position="49"/>
    </location>
</feature>
<name>A0A448DUV6_PSEFL</name>
<feature type="compositionally biased region" description="Basic and acidic residues" evidence="1">
    <location>
        <begin position="20"/>
        <end position="49"/>
    </location>
</feature>
<evidence type="ECO:0000313" key="3">
    <source>
        <dbReference type="Proteomes" id="UP000281909"/>
    </source>
</evidence>
<sequence>MATEQQHPSDGDEPTEEEIERQKRSQEQTWHHDGSKELSKQDQERPLKP</sequence>
<accession>A0A448DUV6</accession>